<dbReference type="Pfam" id="PF13927">
    <property type="entry name" value="Ig_3"/>
    <property type="match status" value="1"/>
</dbReference>
<dbReference type="PROSITE" id="PS50853">
    <property type="entry name" value="FN3"/>
    <property type="match status" value="1"/>
</dbReference>
<dbReference type="PANTHER" id="PTHR11640:SF31">
    <property type="entry name" value="IRREGULAR CHIASM C-ROUGHEST PROTEIN-RELATED"/>
    <property type="match status" value="1"/>
</dbReference>
<name>A0ABQ9FAU9_TEGGR</name>
<dbReference type="Gene3D" id="2.60.40.10">
    <property type="entry name" value="Immunoglobulins"/>
    <property type="match status" value="6"/>
</dbReference>
<dbReference type="InterPro" id="IPR003598">
    <property type="entry name" value="Ig_sub2"/>
</dbReference>
<keyword evidence="6" id="KW-1133">Transmembrane helix</keyword>
<keyword evidence="6" id="KW-0812">Transmembrane</keyword>
<feature type="domain" description="Ig-like" evidence="7">
    <location>
        <begin position="266"/>
        <end position="354"/>
    </location>
</feature>
<evidence type="ECO:0000256" key="1">
    <source>
        <dbReference type="ARBA" id="ARBA00004479"/>
    </source>
</evidence>
<evidence type="ECO:0000256" key="5">
    <source>
        <dbReference type="ARBA" id="ARBA00023319"/>
    </source>
</evidence>
<keyword evidence="2 6" id="KW-0472">Membrane</keyword>
<feature type="domain" description="Ig-like" evidence="7">
    <location>
        <begin position="97"/>
        <end position="181"/>
    </location>
</feature>
<dbReference type="InterPro" id="IPR007110">
    <property type="entry name" value="Ig-like_dom"/>
</dbReference>
<dbReference type="InterPro" id="IPR036116">
    <property type="entry name" value="FN3_sf"/>
</dbReference>
<gene>
    <name evidence="9" type="ORF">KUTeg_009054</name>
</gene>
<dbReference type="InterPro" id="IPR003961">
    <property type="entry name" value="FN3_dom"/>
</dbReference>
<dbReference type="InterPro" id="IPR051275">
    <property type="entry name" value="Cell_adhesion_signaling"/>
</dbReference>
<dbReference type="CDD" id="cd00063">
    <property type="entry name" value="FN3"/>
    <property type="match status" value="1"/>
</dbReference>
<accession>A0ABQ9FAU9</accession>
<dbReference type="SUPFAM" id="SSF49265">
    <property type="entry name" value="Fibronectin type III"/>
    <property type="match status" value="1"/>
</dbReference>
<dbReference type="PIRSF" id="PIRSF000615">
    <property type="entry name" value="TyrPK_CSF1-R"/>
    <property type="match status" value="1"/>
</dbReference>
<comment type="subcellular location">
    <subcellularLocation>
        <location evidence="1">Membrane</location>
        <topology evidence="1">Single-pass type I membrane protein</topology>
    </subcellularLocation>
</comment>
<feature type="transmembrane region" description="Helical" evidence="6">
    <location>
        <begin position="578"/>
        <end position="600"/>
    </location>
</feature>
<keyword evidence="5" id="KW-0393">Immunoglobulin domain</keyword>
<dbReference type="Proteomes" id="UP001217089">
    <property type="component" value="Unassembled WGS sequence"/>
</dbReference>
<dbReference type="SMART" id="SM00060">
    <property type="entry name" value="FN3"/>
    <property type="match status" value="1"/>
</dbReference>
<dbReference type="SUPFAM" id="SSF48726">
    <property type="entry name" value="Immunoglobulin"/>
    <property type="match status" value="5"/>
</dbReference>
<feature type="domain" description="Ig-like" evidence="7">
    <location>
        <begin position="192"/>
        <end position="257"/>
    </location>
</feature>
<evidence type="ECO:0000313" key="10">
    <source>
        <dbReference type="Proteomes" id="UP001217089"/>
    </source>
</evidence>
<dbReference type="InterPro" id="IPR013783">
    <property type="entry name" value="Ig-like_fold"/>
</dbReference>
<evidence type="ECO:0000256" key="6">
    <source>
        <dbReference type="SAM" id="Phobius"/>
    </source>
</evidence>
<dbReference type="InterPro" id="IPR036179">
    <property type="entry name" value="Ig-like_dom_sf"/>
</dbReference>
<feature type="domain" description="Ig-like" evidence="7">
    <location>
        <begin position="16"/>
        <end position="85"/>
    </location>
</feature>
<proteinExistence type="predicted"/>
<reference evidence="9 10" key="1">
    <citation type="submission" date="2022-12" db="EMBL/GenBank/DDBJ databases">
        <title>Chromosome-level genome of Tegillarca granosa.</title>
        <authorList>
            <person name="Kim J."/>
        </authorList>
    </citation>
    <scope>NUCLEOTIDE SEQUENCE [LARGE SCALE GENOMIC DNA]</scope>
    <source>
        <strain evidence="9">Teg-2019</strain>
        <tissue evidence="9">Adductor muscle</tissue>
    </source>
</reference>
<sequence>MCFIVDAVVDKIALLPKETSYVLDAGQNLPEITCTADCGTNSCTYKWKHNTREFSNGPMLILKNVQKSETGIYECNAQDDTGSTSVIAIYVKVLYGPEEVILNPRNTSYVKSENDFIPVITCSAVCDPPCVFTWTMPGGGVSYTSPTLRLDVLDRREQGVYKCTAHNRISSGYVELTIIVNYGPGRSIKLQPNKTFYEVMENATINDVICSAECRPGCTITWNATCTTNVMSLKQIKRDQAGIYMCTASNVAGTSINLIEIKVKYPSEIKSLNIINKTDHLMEGDDATLICETDSYPAPNVLWVYRENGTTLLKDSHERSRLLLPRVSCFDMGTYSCAVYNGIGASQSRDIKVEVYCKPRLDERKNQKTVNYLSLGTEEGISLTVDIISYPPPNITWYFTGIDLNDLINVLALERFVMDSEVNGCLVKIYLTKGIIGGNEFGTYVLQAENAFGSVNISFVVVPHGPPDPPYQLNVVCLTSTRVMLSWKPGFNRGDEQIFYIQYRSLNEKFRRFPQIIEDDGKDNMSESLTKLQKNRLYQFTVLAVNKFGITLSKEIVNCTTKDSEDFVSPQHPSAGSVVAGALIGSVVLILIILIAVLAYRKRLSLQEMNPPTRNSGFSNEYLDLDCSPHTEEVYEEMRDTGIGSFIISKYHTIEHKLRSRETVYDVPTSEYKVVEK</sequence>
<dbReference type="PROSITE" id="PS50835">
    <property type="entry name" value="IG_LIKE"/>
    <property type="match status" value="4"/>
</dbReference>
<dbReference type="PANTHER" id="PTHR11640">
    <property type="entry name" value="NEPHRIN"/>
    <property type="match status" value="1"/>
</dbReference>
<feature type="domain" description="Fibronectin type-III" evidence="8">
    <location>
        <begin position="469"/>
        <end position="564"/>
    </location>
</feature>
<evidence type="ECO:0000313" key="9">
    <source>
        <dbReference type="EMBL" id="KAJ8313390.1"/>
    </source>
</evidence>
<keyword evidence="3" id="KW-1015">Disulfide bond</keyword>
<dbReference type="Pfam" id="PF00041">
    <property type="entry name" value="fn3"/>
    <property type="match status" value="1"/>
</dbReference>
<keyword evidence="4" id="KW-0325">Glycoprotein</keyword>
<comment type="caution">
    <text evidence="9">The sequence shown here is derived from an EMBL/GenBank/DDBJ whole genome shotgun (WGS) entry which is preliminary data.</text>
</comment>
<organism evidence="9 10">
    <name type="scientific">Tegillarca granosa</name>
    <name type="common">Malaysian cockle</name>
    <name type="synonym">Anadara granosa</name>
    <dbReference type="NCBI Taxonomy" id="220873"/>
    <lineage>
        <taxon>Eukaryota</taxon>
        <taxon>Metazoa</taxon>
        <taxon>Spiralia</taxon>
        <taxon>Lophotrochozoa</taxon>
        <taxon>Mollusca</taxon>
        <taxon>Bivalvia</taxon>
        <taxon>Autobranchia</taxon>
        <taxon>Pteriomorphia</taxon>
        <taxon>Arcoida</taxon>
        <taxon>Arcoidea</taxon>
        <taxon>Arcidae</taxon>
        <taxon>Tegillarca</taxon>
    </lineage>
</organism>
<evidence type="ECO:0000259" key="8">
    <source>
        <dbReference type="PROSITE" id="PS50853"/>
    </source>
</evidence>
<keyword evidence="10" id="KW-1185">Reference proteome</keyword>
<dbReference type="InterPro" id="IPR003599">
    <property type="entry name" value="Ig_sub"/>
</dbReference>
<protein>
    <submittedName>
        <fullName evidence="9">Uncharacterized protein</fullName>
    </submittedName>
</protein>
<dbReference type="SMART" id="SM00408">
    <property type="entry name" value="IGc2"/>
    <property type="match status" value="4"/>
</dbReference>
<evidence type="ECO:0000259" key="7">
    <source>
        <dbReference type="PROSITE" id="PS50835"/>
    </source>
</evidence>
<evidence type="ECO:0000256" key="3">
    <source>
        <dbReference type="ARBA" id="ARBA00023157"/>
    </source>
</evidence>
<evidence type="ECO:0000256" key="2">
    <source>
        <dbReference type="ARBA" id="ARBA00023136"/>
    </source>
</evidence>
<dbReference type="EMBL" id="JARBDR010000368">
    <property type="protein sequence ID" value="KAJ8313390.1"/>
    <property type="molecule type" value="Genomic_DNA"/>
</dbReference>
<dbReference type="SMART" id="SM00409">
    <property type="entry name" value="IG"/>
    <property type="match status" value="4"/>
</dbReference>
<evidence type="ECO:0000256" key="4">
    <source>
        <dbReference type="ARBA" id="ARBA00023180"/>
    </source>
</evidence>